<evidence type="ECO:0000313" key="2">
    <source>
        <dbReference type="Proteomes" id="UP000757232"/>
    </source>
</evidence>
<proteinExistence type="predicted"/>
<dbReference type="Proteomes" id="UP000757232">
    <property type="component" value="Unassembled WGS sequence"/>
</dbReference>
<sequence length="107" mass="11906">MTAVGRFENLEKSITAKRTSLGFWDCTRRSSVLNCFIGEPCGCSVHALEHAGRIDDLKEARAIALDHVALELRLEGHRLRSSSLGTLASALLMLFERRGRVLKKPSR</sequence>
<gene>
    <name evidence="1" type="ORF">A7U60_g7037</name>
</gene>
<keyword evidence="2" id="KW-1185">Reference proteome</keyword>
<organism evidence="1 2">
    <name type="scientific">Sanghuangporus baumii</name>
    <name type="common">Phellinus baumii</name>
    <dbReference type="NCBI Taxonomy" id="108892"/>
    <lineage>
        <taxon>Eukaryota</taxon>
        <taxon>Fungi</taxon>
        <taxon>Dikarya</taxon>
        <taxon>Basidiomycota</taxon>
        <taxon>Agaricomycotina</taxon>
        <taxon>Agaricomycetes</taxon>
        <taxon>Hymenochaetales</taxon>
        <taxon>Hymenochaetaceae</taxon>
        <taxon>Sanghuangporus</taxon>
    </lineage>
</organism>
<comment type="caution">
    <text evidence="1">The sequence shown here is derived from an EMBL/GenBank/DDBJ whole genome shotgun (WGS) entry which is preliminary data.</text>
</comment>
<protein>
    <submittedName>
        <fullName evidence="1">Uncharacterized protein</fullName>
    </submittedName>
</protein>
<name>A0A9Q5HU41_SANBA</name>
<reference evidence="1" key="1">
    <citation type="submission" date="2016-06" db="EMBL/GenBank/DDBJ databases">
        <title>Draft Genome sequence of the fungus Inonotus baumii.</title>
        <authorList>
            <person name="Zhu H."/>
            <person name="Lin W."/>
        </authorList>
    </citation>
    <scope>NUCLEOTIDE SEQUENCE</scope>
    <source>
        <strain evidence="1">821</strain>
    </source>
</reference>
<evidence type="ECO:0000313" key="1">
    <source>
        <dbReference type="EMBL" id="OCB85904.1"/>
    </source>
</evidence>
<dbReference type="AlphaFoldDB" id="A0A9Q5HU41"/>
<accession>A0A9Q5HU41</accession>
<dbReference type="EMBL" id="LNZH02000206">
    <property type="protein sequence ID" value="OCB85904.1"/>
    <property type="molecule type" value="Genomic_DNA"/>
</dbReference>